<evidence type="ECO:0000313" key="1">
    <source>
        <dbReference type="EMBL" id="GEL24265.1"/>
    </source>
</evidence>
<dbReference type="RefSeq" id="WP_147108857.1">
    <property type="nucleotide sequence ID" value="NZ_BJVJ01000031.1"/>
</dbReference>
<gene>
    <name evidence="1" type="ORF">PSU4_32190</name>
</gene>
<accession>A0A511DHJ5</accession>
<organism evidence="1 2">
    <name type="scientific">Pseudonocardia sulfidoxydans NBRC 16205</name>
    <dbReference type="NCBI Taxonomy" id="1223511"/>
    <lineage>
        <taxon>Bacteria</taxon>
        <taxon>Bacillati</taxon>
        <taxon>Actinomycetota</taxon>
        <taxon>Actinomycetes</taxon>
        <taxon>Pseudonocardiales</taxon>
        <taxon>Pseudonocardiaceae</taxon>
        <taxon>Pseudonocardia</taxon>
    </lineage>
</organism>
<reference evidence="1 2" key="1">
    <citation type="submission" date="2019-07" db="EMBL/GenBank/DDBJ databases">
        <title>Whole genome shotgun sequence of Pseudonocardia sulfidoxydans NBRC 16205.</title>
        <authorList>
            <person name="Hosoyama A."/>
            <person name="Uohara A."/>
            <person name="Ohji S."/>
            <person name="Ichikawa N."/>
        </authorList>
    </citation>
    <scope>NUCLEOTIDE SEQUENCE [LARGE SCALE GENOMIC DNA]</scope>
    <source>
        <strain evidence="1 2">NBRC 16205</strain>
    </source>
</reference>
<keyword evidence="2" id="KW-1185">Reference proteome</keyword>
<comment type="caution">
    <text evidence="1">The sequence shown here is derived from an EMBL/GenBank/DDBJ whole genome shotgun (WGS) entry which is preliminary data.</text>
</comment>
<sequence>MGTLLSEHERTTLVDLLRVAFPHDRFPVGPYQRTALAVVDAAAGNPRLHGLLLQGLADLDTQREVGFSNLDVETAQLVLRGIADTPFFTAVLDVAIVALYDDHEVWEILGYEGPSYDKGGYIDRGFNDLDWLPDPRIESWIDSTVDSTVDSNEEAPA</sequence>
<proteinExistence type="predicted"/>
<dbReference type="OrthoDB" id="4929908at2"/>
<name>A0A511DHJ5_9PSEU</name>
<dbReference type="AlphaFoldDB" id="A0A511DHJ5"/>
<dbReference type="EMBL" id="BJVJ01000031">
    <property type="protein sequence ID" value="GEL24265.1"/>
    <property type="molecule type" value="Genomic_DNA"/>
</dbReference>
<protein>
    <submittedName>
        <fullName evidence="1">Uncharacterized protein</fullName>
    </submittedName>
</protein>
<evidence type="ECO:0000313" key="2">
    <source>
        <dbReference type="Proteomes" id="UP000321685"/>
    </source>
</evidence>
<dbReference type="Proteomes" id="UP000321685">
    <property type="component" value="Unassembled WGS sequence"/>
</dbReference>